<dbReference type="HOGENOM" id="CLU_2937673_0_0_0"/>
<reference evidence="2 3" key="1">
    <citation type="submission" date="2012-02" db="EMBL/GenBank/DDBJ databases">
        <title>Complete genome sequence of Phycisphaera mikurensis NBRC 102666.</title>
        <authorList>
            <person name="Ankai A."/>
            <person name="Hosoyama A."/>
            <person name="Terui Y."/>
            <person name="Sekine M."/>
            <person name="Fukai R."/>
            <person name="Kato Y."/>
            <person name="Nakamura S."/>
            <person name="Yamada-Narita S."/>
            <person name="Kawakoshi A."/>
            <person name="Fukunaga Y."/>
            <person name="Yamazaki S."/>
            <person name="Fujita N."/>
        </authorList>
    </citation>
    <scope>NUCLEOTIDE SEQUENCE [LARGE SCALE GENOMIC DNA]</scope>
    <source>
        <strain evidence="3">NBRC 102666 / KCTC 22515 / FYK2301M01</strain>
    </source>
</reference>
<dbReference type="KEGG" id="phm:PSMK_08390"/>
<evidence type="ECO:0000313" key="3">
    <source>
        <dbReference type="Proteomes" id="UP000007881"/>
    </source>
</evidence>
<sequence>MLRVGHPPKLRGSRRALPRRRGVGVRADPSAGCGPAGSDRAEAAGGSRGRGRPRPRTVAP</sequence>
<feature type="region of interest" description="Disordered" evidence="1">
    <location>
        <begin position="1"/>
        <end position="60"/>
    </location>
</feature>
<dbReference type="Proteomes" id="UP000007881">
    <property type="component" value="Chromosome"/>
</dbReference>
<dbReference type="AlphaFoldDB" id="I0ICL0"/>
<dbReference type="EMBL" id="AP012338">
    <property type="protein sequence ID" value="BAM02998.1"/>
    <property type="molecule type" value="Genomic_DNA"/>
</dbReference>
<organism evidence="2 3">
    <name type="scientific">Phycisphaera mikurensis (strain NBRC 102666 / KCTC 22515 / FYK2301M01)</name>
    <dbReference type="NCBI Taxonomy" id="1142394"/>
    <lineage>
        <taxon>Bacteria</taxon>
        <taxon>Pseudomonadati</taxon>
        <taxon>Planctomycetota</taxon>
        <taxon>Phycisphaerae</taxon>
        <taxon>Phycisphaerales</taxon>
        <taxon>Phycisphaeraceae</taxon>
        <taxon>Phycisphaera</taxon>
    </lineage>
</organism>
<accession>I0ICL0</accession>
<proteinExistence type="predicted"/>
<name>I0ICL0_PHYMF</name>
<dbReference type="STRING" id="1142394.PSMK_08390"/>
<keyword evidence="3" id="KW-1185">Reference proteome</keyword>
<evidence type="ECO:0000313" key="2">
    <source>
        <dbReference type="EMBL" id="BAM02998.1"/>
    </source>
</evidence>
<feature type="compositionally biased region" description="Basic residues" evidence="1">
    <location>
        <begin position="49"/>
        <end position="60"/>
    </location>
</feature>
<evidence type="ECO:0000256" key="1">
    <source>
        <dbReference type="SAM" id="MobiDB-lite"/>
    </source>
</evidence>
<protein>
    <submittedName>
        <fullName evidence="2">Uncharacterized protein</fullName>
    </submittedName>
</protein>
<feature type="compositionally biased region" description="Basic residues" evidence="1">
    <location>
        <begin position="1"/>
        <end position="23"/>
    </location>
</feature>
<gene>
    <name evidence="2" type="ordered locus">PSMK_08390</name>
</gene>